<organism evidence="1">
    <name type="scientific">bioreactor metagenome</name>
    <dbReference type="NCBI Taxonomy" id="1076179"/>
    <lineage>
        <taxon>unclassified sequences</taxon>
        <taxon>metagenomes</taxon>
        <taxon>ecological metagenomes</taxon>
    </lineage>
</organism>
<proteinExistence type="predicted"/>
<gene>
    <name evidence="1" type="ORF">SDC9_30500</name>
</gene>
<comment type="caution">
    <text evidence="1">The sequence shown here is derived from an EMBL/GenBank/DDBJ whole genome shotgun (WGS) entry which is preliminary data.</text>
</comment>
<name>A0A644V0K4_9ZZZZ</name>
<dbReference type="AlphaFoldDB" id="A0A644V0K4"/>
<reference evidence="1" key="1">
    <citation type="submission" date="2019-08" db="EMBL/GenBank/DDBJ databases">
        <authorList>
            <person name="Kucharzyk K."/>
            <person name="Murdoch R.W."/>
            <person name="Higgins S."/>
            <person name="Loffler F."/>
        </authorList>
    </citation>
    <scope>NUCLEOTIDE SEQUENCE</scope>
</reference>
<sequence>MFLFDKIFGLRTLIKITKKEYIKFLGRNCV</sequence>
<dbReference type="EMBL" id="VSSQ01000191">
    <property type="protein sequence ID" value="MPL84535.1"/>
    <property type="molecule type" value="Genomic_DNA"/>
</dbReference>
<evidence type="ECO:0000313" key="1">
    <source>
        <dbReference type="EMBL" id="MPL84535.1"/>
    </source>
</evidence>
<accession>A0A644V0K4</accession>
<protein>
    <submittedName>
        <fullName evidence="1">Uncharacterized protein</fullName>
    </submittedName>
</protein>